<dbReference type="EMBL" id="JAKWBI020000093">
    <property type="protein sequence ID" value="KAJ2903026.1"/>
    <property type="molecule type" value="Genomic_DNA"/>
</dbReference>
<dbReference type="GO" id="GO:0005778">
    <property type="term" value="C:peroxisomal membrane"/>
    <property type="evidence" value="ECO:0007669"/>
    <property type="project" value="TreeGrafter"/>
</dbReference>
<dbReference type="PANTHER" id="PTHR12774:SF2">
    <property type="entry name" value="PEROXISOMAL BIOGENESIS FACTOR 19"/>
    <property type="match status" value="1"/>
</dbReference>
<keyword evidence="3" id="KW-1185">Reference proteome</keyword>
<feature type="compositionally biased region" description="Acidic residues" evidence="1">
    <location>
        <begin position="110"/>
        <end position="119"/>
    </location>
</feature>
<feature type="region of interest" description="Disordered" evidence="1">
    <location>
        <begin position="352"/>
        <end position="378"/>
    </location>
</feature>
<feature type="region of interest" description="Disordered" evidence="1">
    <location>
        <begin position="1"/>
        <end position="127"/>
    </location>
</feature>
<dbReference type="AlphaFoldDB" id="A0AAD5WUF8"/>
<dbReference type="Proteomes" id="UP001201980">
    <property type="component" value="Unassembled WGS sequence"/>
</dbReference>
<name>A0AAD5WUF8_9PEZI</name>
<dbReference type="PANTHER" id="PTHR12774">
    <property type="entry name" value="PEROXISOMAL BIOGENESIS FACTOR 19"/>
    <property type="match status" value="1"/>
</dbReference>
<proteinExistence type="predicted"/>
<dbReference type="GO" id="GO:0033328">
    <property type="term" value="F:peroxisome membrane targeting sequence binding"/>
    <property type="evidence" value="ECO:0007669"/>
    <property type="project" value="TreeGrafter"/>
</dbReference>
<organism evidence="2 3">
    <name type="scientific">Zalerion maritima</name>
    <dbReference type="NCBI Taxonomy" id="339359"/>
    <lineage>
        <taxon>Eukaryota</taxon>
        <taxon>Fungi</taxon>
        <taxon>Dikarya</taxon>
        <taxon>Ascomycota</taxon>
        <taxon>Pezizomycotina</taxon>
        <taxon>Sordariomycetes</taxon>
        <taxon>Lulworthiomycetidae</taxon>
        <taxon>Lulworthiales</taxon>
        <taxon>Lulworthiaceae</taxon>
        <taxon>Zalerion</taxon>
    </lineage>
</organism>
<evidence type="ECO:0000313" key="3">
    <source>
        <dbReference type="Proteomes" id="UP001201980"/>
    </source>
</evidence>
<feature type="compositionally biased region" description="Acidic residues" evidence="1">
    <location>
        <begin position="53"/>
        <end position="82"/>
    </location>
</feature>
<dbReference type="Gene3D" id="1.20.120.900">
    <property type="entry name" value="Pex19, mPTS binding domain"/>
    <property type="match status" value="1"/>
</dbReference>
<feature type="compositionally biased region" description="Pro residues" evidence="1">
    <location>
        <begin position="87"/>
        <end position="97"/>
    </location>
</feature>
<accession>A0AAD5WUF8</accession>
<gene>
    <name evidence="2" type="ORF">MKZ38_010532</name>
</gene>
<feature type="compositionally biased region" description="Low complexity" evidence="1">
    <location>
        <begin position="163"/>
        <end position="201"/>
    </location>
</feature>
<comment type="caution">
    <text evidence="2">The sequence shown here is derived from an EMBL/GenBank/DDBJ whole genome shotgun (WGS) entry which is preliminary data.</text>
</comment>
<reference evidence="2" key="1">
    <citation type="submission" date="2022-07" db="EMBL/GenBank/DDBJ databases">
        <title>Draft genome sequence of Zalerion maritima ATCC 34329, a (micro)plastics degrading marine fungus.</title>
        <authorList>
            <person name="Paco A."/>
            <person name="Goncalves M.F.M."/>
            <person name="Rocha-Santos T.A.P."/>
            <person name="Alves A."/>
        </authorList>
    </citation>
    <scope>NUCLEOTIDE SEQUENCE</scope>
    <source>
        <strain evidence="2">ATCC 34329</strain>
    </source>
</reference>
<dbReference type="Pfam" id="PF04614">
    <property type="entry name" value="Pex19"/>
    <property type="match status" value="1"/>
</dbReference>
<dbReference type="InterPro" id="IPR006708">
    <property type="entry name" value="Pex19"/>
</dbReference>
<sequence length="378" mass="39997">MEGTKGAAKEGEEQPKAGVEMGAPTPSALAAPVPDTTVATGKPQPQPAKVEDDIADPDEDFPDPDEDFPDDDDLDDLDDELDQFIAPPKPTMGPPRPLDSGQGKETSGEGPEEEAMPDEDFTKDFTNEMRKLMKELDDSPEMQSQLEGMFSTIQKAAEEDASADAAAGVGGAPRAPGADAGLGVGEPSSSRPGTSASSTAPKASFKDTIAGLTDQLKTSDKTTKDNLASGLGAGSDEEAMLNQLLQNLPLGALGGEGGGSEDDFTNMLLGMMEQLTAKEILYDPMKELSQSFPGWIEKNKEKVPEEEIAKHKEQLKLVNEIVAMFEEPGYADDDAERRKYIVDRMQSMQATGAVPPDLLGDSPSMQDAFGANGGCDPQ</sequence>
<evidence type="ECO:0000256" key="1">
    <source>
        <dbReference type="SAM" id="MobiDB-lite"/>
    </source>
</evidence>
<dbReference type="InterPro" id="IPR038322">
    <property type="entry name" value="Pex19_C_sf"/>
</dbReference>
<protein>
    <submittedName>
        <fullName evidence="2">Peroxisomal biogenesis factor 19</fullName>
    </submittedName>
</protein>
<feature type="region of interest" description="Disordered" evidence="1">
    <location>
        <begin position="153"/>
        <end position="207"/>
    </location>
</feature>
<evidence type="ECO:0000313" key="2">
    <source>
        <dbReference type="EMBL" id="KAJ2903026.1"/>
    </source>
</evidence>
<dbReference type="GO" id="GO:0045046">
    <property type="term" value="P:protein import into peroxisome membrane"/>
    <property type="evidence" value="ECO:0007669"/>
    <property type="project" value="TreeGrafter"/>
</dbReference>